<comment type="catalytic activity">
    <reaction evidence="15 16">
        <text>a ubiquinone + NADH + 5 H(+)(in) = a ubiquinol + NAD(+) + 4 H(+)(out)</text>
        <dbReference type="Rhea" id="RHEA:29091"/>
        <dbReference type="Rhea" id="RHEA-COMP:9565"/>
        <dbReference type="Rhea" id="RHEA-COMP:9566"/>
        <dbReference type="ChEBI" id="CHEBI:15378"/>
        <dbReference type="ChEBI" id="CHEBI:16389"/>
        <dbReference type="ChEBI" id="CHEBI:17976"/>
        <dbReference type="ChEBI" id="CHEBI:57540"/>
        <dbReference type="ChEBI" id="CHEBI:57945"/>
        <dbReference type="EC" id="7.1.1.2"/>
    </reaction>
</comment>
<dbReference type="Pfam" id="PF00662">
    <property type="entry name" value="Proton_antipo_N"/>
    <property type="match status" value="1"/>
</dbReference>
<feature type="transmembrane region" description="Helical" evidence="16">
    <location>
        <begin position="90"/>
        <end position="110"/>
    </location>
</feature>
<dbReference type="GO" id="GO:0003954">
    <property type="term" value="F:NADH dehydrogenase activity"/>
    <property type="evidence" value="ECO:0007669"/>
    <property type="project" value="TreeGrafter"/>
</dbReference>
<keyword evidence="13 16" id="KW-0496">Mitochondrion</keyword>
<dbReference type="PANTHER" id="PTHR42829">
    <property type="entry name" value="NADH-UBIQUINONE OXIDOREDUCTASE CHAIN 5"/>
    <property type="match status" value="1"/>
</dbReference>
<dbReference type="EC" id="7.1.1.2" evidence="2 16"/>
<accession>A0A649UC97</accession>
<dbReference type="EMBL" id="MN877766">
    <property type="protein sequence ID" value="QRH19272.1"/>
    <property type="molecule type" value="Genomic_DNA"/>
</dbReference>
<keyword evidence="12 16" id="KW-0830">Ubiquinone</keyword>
<keyword evidence="9" id="KW-0249">Electron transport</keyword>
<comment type="function">
    <text evidence="16">Core subunit of the mitochondrial membrane respiratory chain NADH dehydrogenase (Complex I) which catalyzes electron transfer from NADH through the respiratory chain, using ubiquinone as an electron acceptor. Essential for the catalytic activity and assembly of complex I.</text>
</comment>
<dbReference type="GO" id="GO:0005743">
    <property type="term" value="C:mitochondrial inner membrane"/>
    <property type="evidence" value="ECO:0007669"/>
    <property type="project" value="UniProtKB-SubCell"/>
</dbReference>
<name>A0A649UC97_9TELE</name>
<feature type="domain" description="NADH:quinone oxidoreductase/Mrp antiporter transmembrane" evidence="17">
    <location>
        <begin position="139"/>
        <end position="422"/>
    </location>
</feature>
<reference evidence="21" key="2">
    <citation type="journal article" date="2020" name="Mitochondrial DNA Part B Resour">
        <title>Complete mitochondrial genome of freshwater fish, Microphysogobio jeoni (Actinopterygii, Cypriniformes, Cyprinidae), from South Korea.</title>
        <authorList>
            <person name="Kim P."/>
            <person name="Han J.H."/>
            <person name="An S.L."/>
        </authorList>
    </citation>
    <scope>NUCLEOTIDE SEQUENCE</scope>
</reference>
<dbReference type="GO" id="GO:0015990">
    <property type="term" value="P:electron transport coupled proton transport"/>
    <property type="evidence" value="ECO:0007669"/>
    <property type="project" value="TreeGrafter"/>
</dbReference>
<feature type="transmembrane region" description="Helical" evidence="16">
    <location>
        <begin position="216"/>
        <end position="235"/>
    </location>
</feature>
<dbReference type="RefSeq" id="YP_009711253.1">
    <property type="nucleotide sequence ID" value="NC_045224.1"/>
</dbReference>
<feature type="transmembrane region" description="Helical" evidence="16">
    <location>
        <begin position="39"/>
        <end position="60"/>
    </location>
</feature>
<feature type="transmembrane region" description="Helical" evidence="16">
    <location>
        <begin position="122"/>
        <end position="139"/>
    </location>
</feature>
<evidence type="ECO:0000313" key="21">
    <source>
        <dbReference type="EMBL" id="QRH19272.1"/>
    </source>
</evidence>
<keyword evidence="5" id="KW-0679">Respiratory chain</keyword>
<feature type="transmembrane region" description="Helical" evidence="16">
    <location>
        <begin position="145"/>
        <end position="165"/>
    </location>
</feature>
<gene>
    <name evidence="20" type="primary">ND5</name>
</gene>
<feature type="transmembrane region" description="Helical" evidence="16">
    <location>
        <begin position="331"/>
        <end position="356"/>
    </location>
</feature>
<feature type="transmembrane region" description="Helical" evidence="16">
    <location>
        <begin position="463"/>
        <end position="479"/>
    </location>
</feature>
<keyword evidence="14 16" id="KW-0472">Membrane</keyword>
<dbReference type="InterPro" id="IPR001750">
    <property type="entry name" value="ND/Mrp_TM"/>
</dbReference>
<organism evidence="20">
    <name type="scientific">Microphysogobio jeoni</name>
    <dbReference type="NCBI Taxonomy" id="933219"/>
    <lineage>
        <taxon>Eukaryota</taxon>
        <taxon>Metazoa</taxon>
        <taxon>Chordata</taxon>
        <taxon>Craniata</taxon>
        <taxon>Vertebrata</taxon>
        <taxon>Euteleostomi</taxon>
        <taxon>Actinopterygii</taxon>
        <taxon>Neopterygii</taxon>
        <taxon>Teleostei</taxon>
        <taxon>Ostariophysi</taxon>
        <taxon>Cypriniformes</taxon>
        <taxon>Gobionidae</taxon>
        <taxon>Gobioninae</taxon>
        <taxon>Microphysogobio</taxon>
    </lineage>
</organism>
<dbReference type="PANTHER" id="PTHR42829:SF2">
    <property type="entry name" value="NADH-UBIQUINONE OXIDOREDUCTASE CHAIN 5"/>
    <property type="match status" value="1"/>
</dbReference>
<evidence type="ECO:0000256" key="9">
    <source>
        <dbReference type="ARBA" id="ARBA00022982"/>
    </source>
</evidence>
<evidence type="ECO:0000256" key="6">
    <source>
        <dbReference type="ARBA" id="ARBA00022692"/>
    </source>
</evidence>
<dbReference type="InterPro" id="IPR010934">
    <property type="entry name" value="NADH_DH_su5_C"/>
</dbReference>
<evidence type="ECO:0000256" key="4">
    <source>
        <dbReference type="ARBA" id="ARBA00022448"/>
    </source>
</evidence>
<comment type="subcellular location">
    <subcellularLocation>
        <location evidence="1">Mitochondrion inner membrane</location>
        <topology evidence="1">Multi-pass membrane protein</topology>
    </subcellularLocation>
</comment>
<feature type="transmembrane region" description="Helical" evidence="16">
    <location>
        <begin position="307"/>
        <end position="325"/>
    </location>
</feature>
<feature type="transmembrane region" description="Helical" evidence="16">
    <location>
        <begin position="6"/>
        <end position="27"/>
    </location>
</feature>
<dbReference type="NCBIfam" id="TIGR01974">
    <property type="entry name" value="NDH_I_L"/>
    <property type="match status" value="1"/>
</dbReference>
<feature type="transmembrane region" description="Helical" evidence="16">
    <location>
        <begin position="591"/>
        <end position="610"/>
    </location>
</feature>
<feature type="transmembrane region" description="Helical" evidence="16">
    <location>
        <begin position="485"/>
        <end position="507"/>
    </location>
</feature>
<feature type="domain" description="NADH-Ubiquinone oxidoreductase (complex I) chain 5 N-terminal" evidence="18">
    <location>
        <begin position="73"/>
        <end position="123"/>
    </location>
</feature>
<dbReference type="InterPro" id="IPR001516">
    <property type="entry name" value="Proton_antipo_N"/>
</dbReference>
<keyword evidence="6 16" id="KW-0812">Transmembrane</keyword>
<feature type="transmembrane region" description="Helical" evidence="16">
    <location>
        <begin position="279"/>
        <end position="300"/>
    </location>
</feature>
<evidence type="ECO:0000313" key="20">
    <source>
        <dbReference type="EMBL" id="QGI24766.1"/>
    </source>
</evidence>
<evidence type="ECO:0000256" key="12">
    <source>
        <dbReference type="ARBA" id="ARBA00023075"/>
    </source>
</evidence>
<evidence type="ECO:0000256" key="13">
    <source>
        <dbReference type="ARBA" id="ARBA00023128"/>
    </source>
</evidence>
<dbReference type="Pfam" id="PF00361">
    <property type="entry name" value="Proton_antipo_M"/>
    <property type="match status" value="1"/>
</dbReference>
<dbReference type="PRINTS" id="PR01434">
    <property type="entry name" value="NADHDHGNASE5"/>
</dbReference>
<evidence type="ECO:0000256" key="15">
    <source>
        <dbReference type="ARBA" id="ARBA00049551"/>
    </source>
</evidence>
<keyword evidence="11 16" id="KW-0520">NAD</keyword>
<dbReference type="InterPro" id="IPR018393">
    <property type="entry name" value="NADHpl_OxRdtase_5_subgr"/>
</dbReference>
<evidence type="ECO:0000256" key="8">
    <source>
        <dbReference type="ARBA" id="ARBA00022967"/>
    </source>
</evidence>
<keyword evidence="4 16" id="KW-0813">Transport</keyword>
<dbReference type="AlphaFoldDB" id="A0A649UC97"/>
<dbReference type="CTD" id="4540"/>
<evidence type="ECO:0000259" key="18">
    <source>
        <dbReference type="Pfam" id="PF00662"/>
    </source>
</evidence>
<feature type="transmembrane region" description="Helical" evidence="16">
    <location>
        <begin position="247"/>
        <end position="267"/>
    </location>
</feature>
<feature type="transmembrane region" description="Helical" evidence="16">
    <location>
        <begin position="177"/>
        <end position="196"/>
    </location>
</feature>
<feature type="domain" description="NADH dehydrogenase subunit 5 C-terminal" evidence="19">
    <location>
        <begin position="428"/>
        <end position="608"/>
    </location>
</feature>
<evidence type="ECO:0000256" key="3">
    <source>
        <dbReference type="ARBA" id="ARBA00021096"/>
    </source>
</evidence>
<dbReference type="GO" id="GO:0008137">
    <property type="term" value="F:NADH dehydrogenase (ubiquinone) activity"/>
    <property type="evidence" value="ECO:0007669"/>
    <property type="project" value="UniProtKB-EC"/>
</dbReference>
<evidence type="ECO:0000259" key="17">
    <source>
        <dbReference type="Pfam" id="PF00361"/>
    </source>
</evidence>
<evidence type="ECO:0000256" key="5">
    <source>
        <dbReference type="ARBA" id="ARBA00022660"/>
    </source>
</evidence>
<evidence type="ECO:0000256" key="1">
    <source>
        <dbReference type="ARBA" id="ARBA00004448"/>
    </source>
</evidence>
<feature type="transmembrane region" description="Helical" evidence="16">
    <location>
        <begin position="412"/>
        <end position="434"/>
    </location>
</feature>
<keyword evidence="10 16" id="KW-1133">Transmembrane helix</keyword>
<evidence type="ECO:0000256" key="10">
    <source>
        <dbReference type="ARBA" id="ARBA00022989"/>
    </source>
</evidence>
<keyword evidence="7" id="KW-0999">Mitochondrion inner membrane</keyword>
<proteinExistence type="inferred from homology"/>
<dbReference type="Pfam" id="PF06455">
    <property type="entry name" value="NADH5_C"/>
    <property type="match status" value="1"/>
</dbReference>
<evidence type="ECO:0000256" key="2">
    <source>
        <dbReference type="ARBA" id="ARBA00012944"/>
    </source>
</evidence>
<dbReference type="InterPro" id="IPR003945">
    <property type="entry name" value="NU5C-like"/>
</dbReference>
<geneLocation type="mitochondrion" evidence="20"/>
<keyword evidence="8" id="KW-1278">Translocase</keyword>
<evidence type="ECO:0000256" key="7">
    <source>
        <dbReference type="ARBA" id="ARBA00022792"/>
    </source>
</evidence>
<evidence type="ECO:0000256" key="11">
    <source>
        <dbReference type="ARBA" id="ARBA00023027"/>
    </source>
</evidence>
<protein>
    <recommendedName>
        <fullName evidence="3 16">NADH-ubiquinone oxidoreductase chain 5</fullName>
        <ecNumber evidence="2 16">7.1.1.2</ecNumber>
    </recommendedName>
</protein>
<comment type="similarity">
    <text evidence="16">Belongs to the complex I subunit 5 family.</text>
</comment>
<feature type="transmembrane region" description="Helical" evidence="16">
    <location>
        <begin position="377"/>
        <end position="397"/>
    </location>
</feature>
<evidence type="ECO:0000259" key="19">
    <source>
        <dbReference type="Pfam" id="PF06455"/>
    </source>
</evidence>
<reference evidence="20" key="1">
    <citation type="submission" date="2019-10" db="EMBL/GenBank/DDBJ databases">
        <title>Complete mitochondrial genome of freshwater fish, Microphysogobio jeoni (Actinopterygii, Cypriniformes, Cyprinidae), from South Korea.</title>
        <authorList>
            <person name="Kim P."/>
        </authorList>
    </citation>
    <scope>NUCLEOTIDE SEQUENCE</scope>
</reference>
<dbReference type="GeneID" id="42439127"/>
<evidence type="ECO:0000256" key="16">
    <source>
        <dbReference type="RuleBase" id="RU003404"/>
    </source>
</evidence>
<sequence length="611" mass="67868">MNPTTLIMSSSLILVITILIIPLLTTLNPEPRKVDWANTHVKTAVSTAFFISLLPLMMFLDQGLESVTTNWHWMNTHMFDTNISFKFDHYSLIFTPIALYVTWSILEFALWYMHSDPNMNRFFKYLLLFLVAMITLVTANNMFQLFIGWEGVGIMSFLLIGWWYGRADANTAALQAVIYNRVGDIGLILSMAWFAMNLNSWEIQQIFFLSKNFDMTIPLMGLILAATGKSAQFGLHPWLPSAMEGPTPVSALLHSSTMVVAGIFLLIRLHPLMENNQTALTICLCLGALTTLFTATCALTQNDIKKIVAFSTSSQLGLMMVTIGLNQPQLAFLHICTHAFFKAMLFLCSGSIIHSLNDEQDIRKMGGLHNLMPATSTYLTIGSLALTGTPFLAGFFSKDAIIEALNTSHLNAWALALTLIATSFTAVYSFRVVFFVTMGSPRFLPLSPINENNPLVINPIKRLAWGSIIAGLIITSNFLPSKTPIMTMPLALKMAALTVTIIGLLVAMELTALTNKQVKTTPTMSLHNFSNMLGYFPALIHRMPPKLNLILGQSVANKLDQTWFEVSGPKGLTLTQMMMSKIMSDVQRGMIKTYLTIFLLTMTLAILLTII</sequence>
<dbReference type="EMBL" id="MN581867">
    <property type="protein sequence ID" value="QGI24766.1"/>
    <property type="molecule type" value="Genomic_DNA"/>
</dbReference>
<dbReference type="GO" id="GO:0042773">
    <property type="term" value="P:ATP synthesis coupled electron transport"/>
    <property type="evidence" value="ECO:0007669"/>
    <property type="project" value="InterPro"/>
</dbReference>
<evidence type="ECO:0000256" key="14">
    <source>
        <dbReference type="ARBA" id="ARBA00023136"/>
    </source>
</evidence>